<proteinExistence type="inferred from homology"/>
<keyword evidence="5" id="KW-1185">Reference proteome</keyword>
<protein>
    <recommendedName>
        <fullName evidence="3">GTP cyclohydrolase 1 type 2 homolog</fullName>
    </recommendedName>
</protein>
<accession>A0ABU3TT98</accession>
<keyword evidence="2 3" id="KW-0479">Metal-binding</keyword>
<dbReference type="Pfam" id="PF01784">
    <property type="entry name" value="DUF34_NIF3"/>
    <property type="match status" value="1"/>
</dbReference>
<dbReference type="InterPro" id="IPR015867">
    <property type="entry name" value="N-reg_PII/ATP_PRibTrfase_C"/>
</dbReference>
<reference evidence="4 5" key="1">
    <citation type="submission" date="2023-09" db="EMBL/GenBank/DDBJ databases">
        <title>Aquirufa genomes.</title>
        <authorList>
            <person name="Pitt A."/>
        </authorList>
    </citation>
    <scope>NUCLEOTIDE SEQUENCE [LARGE SCALE GENOMIC DNA]</scope>
    <source>
        <strain evidence="4 5">LEOWEIH-7C</strain>
    </source>
</reference>
<name>A0ABU3TT98_9BACT</name>
<evidence type="ECO:0000256" key="2">
    <source>
        <dbReference type="ARBA" id="ARBA00022723"/>
    </source>
</evidence>
<dbReference type="InterPro" id="IPR036069">
    <property type="entry name" value="DUF34/NIF3_sf"/>
</dbReference>
<gene>
    <name evidence="4" type="ORF">PQG45_08605</name>
</gene>
<dbReference type="Gene3D" id="3.40.1390.30">
    <property type="entry name" value="NIF3 (NGG1p interacting factor 3)-like"/>
    <property type="match status" value="1"/>
</dbReference>
<dbReference type="InterPro" id="IPR017221">
    <property type="entry name" value="DUF34/NIF3_bac"/>
</dbReference>
<dbReference type="InterPro" id="IPR002678">
    <property type="entry name" value="DUF34/NIF3"/>
</dbReference>
<dbReference type="PIRSF" id="PIRSF037489">
    <property type="entry name" value="UCP037489_NIF3_YqfO"/>
    <property type="match status" value="1"/>
</dbReference>
<evidence type="ECO:0000256" key="3">
    <source>
        <dbReference type="PIRNR" id="PIRNR037489"/>
    </source>
</evidence>
<comment type="caution">
    <text evidence="4">The sequence shown here is derived from an EMBL/GenBank/DDBJ whole genome shotgun (WGS) entry which is preliminary data.</text>
</comment>
<dbReference type="Gene3D" id="3.30.70.120">
    <property type="match status" value="1"/>
</dbReference>
<dbReference type="PANTHER" id="PTHR13799:SF14">
    <property type="entry name" value="GTP CYCLOHYDROLASE 1 TYPE 2 HOMOLOG"/>
    <property type="match status" value="1"/>
</dbReference>
<sequence>MTVQDVCNSMETWAPLSWQESYDNAGLLCGSRSQPVSGVLISLDCTEAVVQEAINQGCNMIVAHHPIIFKGLKSLTGKDYVERTMILAIKNDIAIYASHTNLDHAPQGVSYQLAQRLGLEQGRVLRPFKQALKQLTYFVPTDAAEATRTALHAAGAGNIGNYTECSFSQEGTGRFTPNDQANPSIGTNNQAEEVTEEQIQVIYPAHLESSILKALKASHPYEEVAYYIQGLDNTWDEVGSGYIAELPQAMDATSFSTYLKEKLGLAHFRHTAWLGRPIKRIALCGGAGSFLLADAIKAGADVFISGDFKYHEFFDAENHCTICDIGHYESEVMIKDAIHAYLSNNFSTFAVLKSMTNSNPVSYA</sequence>
<dbReference type="RefSeq" id="WP_315577046.1">
    <property type="nucleotide sequence ID" value="NZ_JARDXH010000005.1"/>
</dbReference>
<dbReference type="EMBL" id="JAVNWW010000003">
    <property type="protein sequence ID" value="MDU0809095.1"/>
    <property type="molecule type" value="Genomic_DNA"/>
</dbReference>
<evidence type="ECO:0000256" key="1">
    <source>
        <dbReference type="ARBA" id="ARBA00006964"/>
    </source>
</evidence>
<dbReference type="SUPFAM" id="SSF102705">
    <property type="entry name" value="NIF3 (NGG1p interacting factor 3)-like"/>
    <property type="match status" value="1"/>
</dbReference>
<dbReference type="PANTHER" id="PTHR13799">
    <property type="entry name" value="NGG1 INTERACTING FACTOR 3"/>
    <property type="match status" value="1"/>
</dbReference>
<organism evidence="4 5">
    <name type="scientific">Aquirufa regiilacus</name>
    <dbReference type="NCBI Taxonomy" id="3024868"/>
    <lineage>
        <taxon>Bacteria</taxon>
        <taxon>Pseudomonadati</taxon>
        <taxon>Bacteroidota</taxon>
        <taxon>Cytophagia</taxon>
        <taxon>Cytophagales</taxon>
        <taxon>Flectobacillaceae</taxon>
        <taxon>Aquirufa</taxon>
    </lineage>
</organism>
<comment type="similarity">
    <text evidence="1 3">Belongs to the GTP cyclohydrolase I type 2/NIF3 family.</text>
</comment>
<evidence type="ECO:0000313" key="4">
    <source>
        <dbReference type="EMBL" id="MDU0809095.1"/>
    </source>
</evidence>
<dbReference type="NCBIfam" id="TIGR00486">
    <property type="entry name" value="YbgI_SA1388"/>
    <property type="match status" value="1"/>
</dbReference>
<evidence type="ECO:0000313" key="5">
    <source>
        <dbReference type="Proteomes" id="UP001249959"/>
    </source>
</evidence>
<dbReference type="Proteomes" id="UP001249959">
    <property type="component" value="Unassembled WGS sequence"/>
</dbReference>